<feature type="transmembrane region" description="Helical" evidence="6">
    <location>
        <begin position="249"/>
        <end position="271"/>
    </location>
</feature>
<dbReference type="Pfam" id="PF01040">
    <property type="entry name" value="UbiA"/>
    <property type="match status" value="1"/>
</dbReference>
<keyword evidence="2" id="KW-1003">Cell membrane</keyword>
<evidence type="ECO:0000256" key="6">
    <source>
        <dbReference type="SAM" id="Phobius"/>
    </source>
</evidence>
<feature type="transmembrane region" description="Helical" evidence="6">
    <location>
        <begin position="223"/>
        <end position="243"/>
    </location>
</feature>
<dbReference type="EMBL" id="JAHCTB010000005">
    <property type="protein sequence ID" value="MBT0608897.1"/>
    <property type="molecule type" value="Genomic_DNA"/>
</dbReference>
<comment type="caution">
    <text evidence="7">The sequence shown here is derived from an EMBL/GenBank/DDBJ whole genome shotgun (WGS) entry which is preliminary data.</text>
</comment>
<feature type="transmembrane region" description="Helical" evidence="6">
    <location>
        <begin position="283"/>
        <end position="302"/>
    </location>
</feature>
<dbReference type="NCBIfam" id="NF009512">
    <property type="entry name" value="PRK12872.1-1"/>
    <property type="match status" value="1"/>
</dbReference>
<keyword evidence="8" id="KW-1185">Reference proteome</keyword>
<dbReference type="PANTHER" id="PTHR42723:SF1">
    <property type="entry name" value="CHLOROPHYLL SYNTHASE, CHLOROPLASTIC"/>
    <property type="match status" value="1"/>
</dbReference>
<feature type="transmembrane region" description="Helical" evidence="6">
    <location>
        <begin position="86"/>
        <end position="105"/>
    </location>
</feature>
<gene>
    <name evidence="7" type="ORF">KIV10_11950</name>
</gene>
<evidence type="ECO:0000256" key="1">
    <source>
        <dbReference type="ARBA" id="ARBA00004141"/>
    </source>
</evidence>
<name>A0ABS5S6Q8_9FLAO</name>
<reference evidence="7 8" key="1">
    <citation type="submission" date="2021-05" db="EMBL/GenBank/DDBJ databases">
        <title>Aequorivita echinoideorum JCM 30378 genome.</title>
        <authorList>
            <person name="Zhang H."/>
            <person name="Li C."/>
        </authorList>
    </citation>
    <scope>NUCLEOTIDE SEQUENCE [LARGE SCALE GENOMIC DNA]</scope>
    <source>
        <strain evidence="7 8">JCM30378</strain>
    </source>
</reference>
<feature type="transmembrane region" description="Helical" evidence="6">
    <location>
        <begin position="111"/>
        <end position="128"/>
    </location>
</feature>
<feature type="transmembrane region" description="Helical" evidence="6">
    <location>
        <begin position="168"/>
        <end position="190"/>
    </location>
</feature>
<keyword evidence="5 6" id="KW-0472">Membrane</keyword>
<dbReference type="RefSeq" id="WP_214114056.1">
    <property type="nucleotide sequence ID" value="NZ_JAHCTB010000005.1"/>
</dbReference>
<evidence type="ECO:0000313" key="7">
    <source>
        <dbReference type="EMBL" id="MBT0608897.1"/>
    </source>
</evidence>
<feature type="transmembrane region" description="Helical" evidence="6">
    <location>
        <begin position="12"/>
        <end position="27"/>
    </location>
</feature>
<evidence type="ECO:0000256" key="2">
    <source>
        <dbReference type="ARBA" id="ARBA00022475"/>
    </source>
</evidence>
<dbReference type="PANTHER" id="PTHR42723">
    <property type="entry name" value="CHLOROPHYLL SYNTHASE"/>
    <property type="match status" value="1"/>
</dbReference>
<dbReference type="CDD" id="cd13961">
    <property type="entry name" value="PT_UbiA_DGGGPS"/>
    <property type="match status" value="1"/>
</dbReference>
<feature type="transmembrane region" description="Helical" evidence="6">
    <location>
        <begin position="140"/>
        <end position="162"/>
    </location>
</feature>
<dbReference type="InterPro" id="IPR000537">
    <property type="entry name" value="UbiA_prenyltransferase"/>
</dbReference>
<dbReference type="Gene3D" id="1.20.120.1780">
    <property type="entry name" value="UbiA prenyltransferase"/>
    <property type="match status" value="1"/>
</dbReference>
<accession>A0ABS5S6Q8</accession>
<evidence type="ECO:0000256" key="5">
    <source>
        <dbReference type="ARBA" id="ARBA00023136"/>
    </source>
</evidence>
<keyword evidence="3 6" id="KW-0812">Transmembrane</keyword>
<evidence type="ECO:0000313" key="8">
    <source>
        <dbReference type="Proteomes" id="UP001297092"/>
    </source>
</evidence>
<evidence type="ECO:0000256" key="3">
    <source>
        <dbReference type="ARBA" id="ARBA00022692"/>
    </source>
</evidence>
<feature type="transmembrane region" description="Helical" evidence="6">
    <location>
        <begin position="39"/>
        <end position="65"/>
    </location>
</feature>
<evidence type="ECO:0000256" key="4">
    <source>
        <dbReference type="ARBA" id="ARBA00022989"/>
    </source>
</evidence>
<dbReference type="InterPro" id="IPR044878">
    <property type="entry name" value="UbiA_sf"/>
</dbReference>
<protein>
    <submittedName>
        <fullName evidence="7">Geranylgeranylglycerol-phosphate geranylgeranyltransferase</fullName>
    </submittedName>
</protein>
<dbReference type="Gene3D" id="1.10.357.140">
    <property type="entry name" value="UbiA prenyltransferase"/>
    <property type="match status" value="1"/>
</dbReference>
<comment type="subcellular location">
    <subcellularLocation>
        <location evidence="1">Membrane</location>
        <topology evidence="1">Multi-pass membrane protein</topology>
    </subcellularLocation>
</comment>
<sequence length="303" mass="34368">MNYLKLIRYQNLLLIALVQIFIKYGLFNPFGAHTILNDFGFILLLVATLCIAAGGNIINDIYDVAIDRINKPEKLLIGKKISEKSAFRFYILLNMLGVGIGFYLSNAIGRPAFSAMFIIFSALLYLYASYLKGILLIDNILISALVAMSLLIVPVFDILPVINAGNRPLQIGIFKIVWHYTLFAFLINFIREIVKDIQDINGDKNGNLNTLPIAIGRKRTNGIVFILGVLAIFGSVFYTYNFLYNHTFLMLYFLFFVIAPLLYFCYAVWDAKTKKNYALLSNLLKIIMLLGMCSIPLFQFMLN</sequence>
<organism evidence="7 8">
    <name type="scientific">Aequorivita echinoideorum</name>
    <dbReference type="NCBI Taxonomy" id="1549647"/>
    <lineage>
        <taxon>Bacteria</taxon>
        <taxon>Pseudomonadati</taxon>
        <taxon>Bacteroidota</taxon>
        <taxon>Flavobacteriia</taxon>
        <taxon>Flavobacteriales</taxon>
        <taxon>Flavobacteriaceae</taxon>
        <taxon>Aequorivita</taxon>
    </lineage>
</organism>
<dbReference type="Proteomes" id="UP001297092">
    <property type="component" value="Unassembled WGS sequence"/>
</dbReference>
<proteinExistence type="predicted"/>
<dbReference type="InterPro" id="IPR050475">
    <property type="entry name" value="Prenyltransferase_related"/>
</dbReference>
<keyword evidence="4 6" id="KW-1133">Transmembrane helix</keyword>